<name>A0A5C6XIF7_9DELT</name>
<reference evidence="2 3" key="1">
    <citation type="submission" date="2019-08" db="EMBL/GenBank/DDBJ databases">
        <title>Bradymonadales sp. TMQ2.</title>
        <authorList>
            <person name="Liang Q."/>
        </authorList>
    </citation>
    <scope>NUCLEOTIDE SEQUENCE [LARGE SCALE GENOMIC DNA]</scope>
    <source>
        <strain evidence="2 3">TMQ2</strain>
    </source>
</reference>
<evidence type="ECO:0000313" key="3">
    <source>
        <dbReference type="Proteomes" id="UP000321046"/>
    </source>
</evidence>
<dbReference type="AlphaFoldDB" id="A0A5C6XIF7"/>
<dbReference type="PANTHER" id="PTHR38663">
    <property type="match status" value="1"/>
</dbReference>
<dbReference type="RefSeq" id="WP_146973539.1">
    <property type="nucleotide sequence ID" value="NZ_VOSL01000025.1"/>
</dbReference>
<dbReference type="Proteomes" id="UP000321046">
    <property type="component" value="Unassembled WGS sequence"/>
</dbReference>
<feature type="signal peptide" evidence="1">
    <location>
        <begin position="1"/>
        <end position="21"/>
    </location>
</feature>
<evidence type="ECO:0000256" key="1">
    <source>
        <dbReference type="SAM" id="SignalP"/>
    </source>
</evidence>
<sequence length="193" mass="20169">MSGLRHILLIVSLLLSPGCGGAFTSTIVRTDGATLEAVPGCVTPGADGMRMLRGTGLGDGIAASNVETIRSHAGMEGEVEGLVSEDRALKLRLTTGESLEVQRVLLATGFRSERPGGAMLDELITSASLPCADCGYPIVDASLRWHPRVHVCGPLAELELGPASRNIAGARRAGDRLVSVARAQRTTGRWQAS</sequence>
<organism evidence="2 3">
    <name type="scientific">Lujinxingia vulgaris</name>
    <dbReference type="NCBI Taxonomy" id="2600176"/>
    <lineage>
        <taxon>Bacteria</taxon>
        <taxon>Deltaproteobacteria</taxon>
        <taxon>Bradymonadales</taxon>
        <taxon>Lujinxingiaceae</taxon>
        <taxon>Lujinxingia</taxon>
    </lineage>
</organism>
<proteinExistence type="predicted"/>
<comment type="caution">
    <text evidence="2">The sequence shown here is derived from an EMBL/GenBank/DDBJ whole genome shotgun (WGS) entry which is preliminary data.</text>
</comment>
<dbReference type="OrthoDB" id="370110at2"/>
<keyword evidence="1" id="KW-0732">Signal</keyword>
<protein>
    <submittedName>
        <fullName evidence="2">Uncharacterized protein</fullName>
    </submittedName>
</protein>
<dbReference type="InterPro" id="IPR036188">
    <property type="entry name" value="FAD/NAD-bd_sf"/>
</dbReference>
<dbReference type="EMBL" id="VOSL01000025">
    <property type="protein sequence ID" value="TXD39760.1"/>
    <property type="molecule type" value="Genomic_DNA"/>
</dbReference>
<feature type="chain" id="PRO_5022791026" evidence="1">
    <location>
        <begin position="22"/>
        <end position="193"/>
    </location>
</feature>
<dbReference type="SUPFAM" id="SSF51905">
    <property type="entry name" value="FAD/NAD(P)-binding domain"/>
    <property type="match status" value="1"/>
</dbReference>
<dbReference type="PANTHER" id="PTHR38663:SF1">
    <property type="entry name" value="L-ORNITHINE N(5)-MONOOXYGENASE"/>
    <property type="match status" value="1"/>
</dbReference>
<gene>
    <name evidence="2" type="ORF">FRC96_05670</name>
</gene>
<accession>A0A5C6XIF7</accession>
<evidence type="ECO:0000313" key="2">
    <source>
        <dbReference type="EMBL" id="TXD39760.1"/>
    </source>
</evidence>